<evidence type="ECO:0000313" key="1">
    <source>
        <dbReference type="EMBL" id="MXN44654.1"/>
    </source>
</evidence>
<gene>
    <name evidence="1" type="ORF">GR138_05600</name>
</gene>
<dbReference type="OrthoDB" id="8402215at2"/>
<accession>A0A6N8S6H3</accession>
<dbReference type="RefSeq" id="WP_160857633.1">
    <property type="nucleotide sequence ID" value="NZ_WUMK01000002.1"/>
</dbReference>
<sequence>MAANEIDFGEFYARWRTERLAKLVAGQPPEFWAAVGEKLDSSPDETITMDELVALLHDRELE</sequence>
<dbReference type="Proteomes" id="UP000435802">
    <property type="component" value="Unassembled WGS sequence"/>
</dbReference>
<dbReference type="EMBL" id="WUMK01000002">
    <property type="protein sequence ID" value="MXN44654.1"/>
    <property type="molecule type" value="Genomic_DNA"/>
</dbReference>
<keyword evidence="2" id="KW-1185">Reference proteome</keyword>
<proteinExistence type="predicted"/>
<dbReference type="AlphaFoldDB" id="A0A6N8S6H3"/>
<evidence type="ECO:0000313" key="2">
    <source>
        <dbReference type="Proteomes" id="UP000435802"/>
    </source>
</evidence>
<organism evidence="1 2">
    <name type="scientific">Shinella kummerowiae</name>
    <dbReference type="NCBI Taxonomy" id="417745"/>
    <lineage>
        <taxon>Bacteria</taxon>
        <taxon>Pseudomonadati</taxon>
        <taxon>Pseudomonadota</taxon>
        <taxon>Alphaproteobacteria</taxon>
        <taxon>Hyphomicrobiales</taxon>
        <taxon>Rhizobiaceae</taxon>
        <taxon>Shinella</taxon>
    </lineage>
</organism>
<comment type="caution">
    <text evidence="1">The sequence shown here is derived from an EMBL/GenBank/DDBJ whole genome shotgun (WGS) entry which is preliminary data.</text>
</comment>
<name>A0A6N8S6H3_9HYPH</name>
<protein>
    <submittedName>
        <fullName evidence="1">Uncharacterized protein</fullName>
    </submittedName>
</protein>
<reference evidence="1 2" key="1">
    <citation type="submission" date="2019-12" db="EMBL/GenBank/DDBJ databases">
        <title>Shinella kummerowiae sp. nov., a symbiotic bacterium isolated from root nodules of the herbal legume Kummerowia stipulacea.</title>
        <authorList>
            <person name="Gao J."/>
        </authorList>
    </citation>
    <scope>NUCLEOTIDE SEQUENCE [LARGE SCALE GENOMIC DNA]</scope>
    <source>
        <strain evidence="1 2">CCBAU 25048</strain>
    </source>
</reference>